<keyword evidence="2 5" id="KW-0436">Ligase</keyword>
<sequence length="508" mass="55713">MKLGTMLDSTVQRNPDKEALVYGDDRYSYAEVRDRALRAASVLAQNGIASGDVVGIMTFNVPGFVFAAFGAWYLGATVVPVNHKMQAPEVRYTIEHSGAKLGIVSSQLAETARKGAPDITWLETESDAPGSFDTQLEEAEADDFSEPGHFTDEHVAQILYTSGTTSSPKGCVHSHRNISQVATLISLNMGYASDDRYLICMPIWHSAPLNISLMPTVLTGGTIVLQRQYHPVESMTIIAEEKITTFFGPTVAYVAPIMTAKKLGTEFSDYDFSTIRRWNYGGAPIDRSTAAMLIEAYGTDQFFNLFGMSEMGPTGCMLRPEDQLRKAGSVGRTAMVGNAMRVVKADGTAAGPGETGEIWFSGDTRMREYLNNPEATRAAFEGDWYKSGDIARLDEDGYLYIVDRTKDVIIVGGENVYSLEVEEAIIAHERVADVAIVARPDTEWGEKVVAVITTADSLPFDVDELRDYLSDKLARYKLPREVIITEELPRNPSGKLLKHKLRGEVAAG</sequence>
<dbReference type="Proteomes" id="UP000234342">
    <property type="component" value="Unassembled WGS sequence"/>
</dbReference>
<comment type="similarity">
    <text evidence="1">Belongs to the ATP-dependent AMP-binding enzyme family.</text>
</comment>
<dbReference type="FunFam" id="3.30.300.30:FF:000008">
    <property type="entry name" value="2,3-dihydroxybenzoate-AMP ligase"/>
    <property type="match status" value="1"/>
</dbReference>
<name>A0A2H1JP44_9MICO</name>
<dbReference type="InterPro" id="IPR000873">
    <property type="entry name" value="AMP-dep_synth/lig_dom"/>
</dbReference>
<organism evidence="5 6">
    <name type="scientific">Brevibacterium antiquum</name>
    <dbReference type="NCBI Taxonomy" id="234835"/>
    <lineage>
        <taxon>Bacteria</taxon>
        <taxon>Bacillati</taxon>
        <taxon>Actinomycetota</taxon>
        <taxon>Actinomycetes</taxon>
        <taxon>Micrococcales</taxon>
        <taxon>Brevibacteriaceae</taxon>
        <taxon>Brevibacterium</taxon>
    </lineage>
</organism>
<dbReference type="Pfam" id="PF13193">
    <property type="entry name" value="AMP-binding_C"/>
    <property type="match status" value="1"/>
</dbReference>
<dbReference type="InterPro" id="IPR020845">
    <property type="entry name" value="AMP-binding_CS"/>
</dbReference>
<evidence type="ECO:0000313" key="5">
    <source>
        <dbReference type="EMBL" id="SMX89266.1"/>
    </source>
</evidence>
<proteinExistence type="inferred from homology"/>
<feature type="domain" description="AMP-binding enzyme C-terminal" evidence="4">
    <location>
        <begin position="420"/>
        <end position="495"/>
    </location>
</feature>
<accession>A0A2H1JP44</accession>
<dbReference type="GO" id="GO:0016878">
    <property type="term" value="F:acid-thiol ligase activity"/>
    <property type="evidence" value="ECO:0007669"/>
    <property type="project" value="UniProtKB-ARBA"/>
</dbReference>
<dbReference type="Pfam" id="PF00501">
    <property type="entry name" value="AMP-binding"/>
    <property type="match status" value="1"/>
</dbReference>
<dbReference type="RefSeq" id="WP_101620887.1">
    <property type="nucleotide sequence ID" value="NZ_FXZE01000009.1"/>
</dbReference>
<evidence type="ECO:0000256" key="2">
    <source>
        <dbReference type="ARBA" id="ARBA00022598"/>
    </source>
</evidence>
<keyword evidence="6" id="KW-1185">Reference proteome</keyword>
<dbReference type="AlphaFoldDB" id="A0A2H1JP44"/>
<dbReference type="SUPFAM" id="SSF56801">
    <property type="entry name" value="Acetyl-CoA synthetase-like"/>
    <property type="match status" value="1"/>
</dbReference>
<dbReference type="PANTHER" id="PTHR43767:SF1">
    <property type="entry name" value="NONRIBOSOMAL PEPTIDE SYNTHASE PES1 (EUROFUNG)-RELATED"/>
    <property type="match status" value="1"/>
</dbReference>
<evidence type="ECO:0000259" key="3">
    <source>
        <dbReference type="Pfam" id="PF00501"/>
    </source>
</evidence>
<protein>
    <submittedName>
        <fullName evidence="5">Feruloyl-CoA synthase</fullName>
        <ecNumber evidence="5">6.2.1.34</ecNumber>
    </submittedName>
</protein>
<dbReference type="EC" id="6.2.1.34" evidence="5"/>
<dbReference type="GO" id="GO:0050563">
    <property type="term" value="F:trans-feruloyl-CoA synthase activity"/>
    <property type="evidence" value="ECO:0007669"/>
    <property type="project" value="UniProtKB-EC"/>
</dbReference>
<dbReference type="InterPro" id="IPR025110">
    <property type="entry name" value="AMP-bd_C"/>
</dbReference>
<evidence type="ECO:0000313" key="6">
    <source>
        <dbReference type="Proteomes" id="UP000234342"/>
    </source>
</evidence>
<dbReference type="PANTHER" id="PTHR43767">
    <property type="entry name" value="LONG-CHAIN-FATTY-ACID--COA LIGASE"/>
    <property type="match status" value="1"/>
</dbReference>
<evidence type="ECO:0000256" key="1">
    <source>
        <dbReference type="ARBA" id="ARBA00006432"/>
    </source>
</evidence>
<dbReference type="Gene3D" id="3.40.50.12780">
    <property type="entry name" value="N-terminal domain of ligase-like"/>
    <property type="match status" value="1"/>
</dbReference>
<feature type="domain" description="AMP-dependent synthetase/ligase" evidence="3">
    <location>
        <begin position="8"/>
        <end position="370"/>
    </location>
</feature>
<gene>
    <name evidence="5" type="ORF">BANT10_02226</name>
</gene>
<dbReference type="PROSITE" id="PS00455">
    <property type="entry name" value="AMP_BINDING"/>
    <property type="match status" value="1"/>
</dbReference>
<dbReference type="EMBL" id="FXZE01000009">
    <property type="protein sequence ID" value="SMX89266.1"/>
    <property type="molecule type" value="Genomic_DNA"/>
</dbReference>
<dbReference type="InterPro" id="IPR050237">
    <property type="entry name" value="ATP-dep_AMP-bd_enzyme"/>
</dbReference>
<dbReference type="Gene3D" id="3.30.300.30">
    <property type="match status" value="1"/>
</dbReference>
<dbReference type="InterPro" id="IPR042099">
    <property type="entry name" value="ANL_N_sf"/>
</dbReference>
<dbReference type="InterPro" id="IPR045851">
    <property type="entry name" value="AMP-bd_C_sf"/>
</dbReference>
<evidence type="ECO:0000259" key="4">
    <source>
        <dbReference type="Pfam" id="PF13193"/>
    </source>
</evidence>
<reference evidence="6" key="1">
    <citation type="submission" date="2017-03" db="EMBL/GenBank/DDBJ databases">
        <authorList>
            <person name="Monnet C."/>
        </authorList>
    </citation>
    <scope>NUCLEOTIDE SEQUENCE [LARGE SCALE GENOMIC DNA]</scope>
    <source>
        <strain evidence="6">P10</strain>
    </source>
</reference>